<evidence type="ECO:0000256" key="2">
    <source>
        <dbReference type="ARBA" id="ARBA00004429"/>
    </source>
</evidence>
<keyword evidence="14 15" id="KW-0472">Membrane</keyword>
<dbReference type="GO" id="GO:0005524">
    <property type="term" value="F:ATP binding"/>
    <property type="evidence" value="ECO:0007669"/>
    <property type="project" value="UniProtKB-KW"/>
</dbReference>
<organism evidence="18 19">
    <name type="scientific">Dinoroseobacter shibae (strain DSM 16493 / NCIMB 14021 / DFL 12)</name>
    <dbReference type="NCBI Taxonomy" id="398580"/>
    <lineage>
        <taxon>Bacteria</taxon>
        <taxon>Pseudomonadati</taxon>
        <taxon>Pseudomonadota</taxon>
        <taxon>Alphaproteobacteria</taxon>
        <taxon>Rhodobacterales</taxon>
        <taxon>Roseobacteraceae</taxon>
        <taxon>Dinoroseobacter</taxon>
    </lineage>
</organism>
<evidence type="ECO:0000313" key="19">
    <source>
        <dbReference type="Proteomes" id="UP000006833"/>
    </source>
</evidence>
<dbReference type="RefSeq" id="WP_012178591.1">
    <property type="nucleotide sequence ID" value="NC_009952.1"/>
</dbReference>
<keyword evidence="5" id="KW-0997">Cell inner membrane</keyword>
<dbReference type="EC" id="2.7.13.3" evidence="3"/>
<dbReference type="PANTHER" id="PTHR44936">
    <property type="entry name" value="SENSOR PROTEIN CREC"/>
    <property type="match status" value="1"/>
</dbReference>
<dbReference type="PROSITE" id="PS50885">
    <property type="entry name" value="HAMP"/>
    <property type="match status" value="1"/>
</dbReference>
<sequence length="439" mass="48484">MFRWLKNSLPRRLYARAALILILPIVTIQLVVSITFLQRHFEDVTRQMTRSVVIEARLLRETIETEGLLRAQHLARALRISLAPLDAAPPVENRRLFYDVSGRTVIEVLRGELDGVGLLDLEDNDRALRFSLDTEVLPVMIELDRRRVSASNPHQLLVLMILVGVLMTVVAYIFLRNQLRPIARLSKAAEAFGKGRVVPYKPSGALEVRAAGHAFLEMRARIERQIEQRTMMLSGVSHDLRTPLTRMQLELSMLPPSPEVAALEQDVQDMSRLLTTFLDFARADALEDARLVNPLDLVEGIVDQYKRTGGKVSFTRPALPEGAPEPQVSLRPMALERALDNLVGNALRYGTHAQVSVDLFQAAVRFSVEDDGPGIPPDQRGQALKPFARLDAARNQNAGTGVGLGLAIAADVARSHGGALRLGVSDKLGGLKADLLIAR</sequence>
<evidence type="ECO:0000256" key="9">
    <source>
        <dbReference type="ARBA" id="ARBA00022741"/>
    </source>
</evidence>
<dbReference type="InterPro" id="IPR036890">
    <property type="entry name" value="HATPase_C_sf"/>
</dbReference>
<keyword evidence="9" id="KW-0547">Nucleotide-binding</keyword>
<dbReference type="InterPro" id="IPR050980">
    <property type="entry name" value="2C_sensor_his_kinase"/>
</dbReference>
<dbReference type="GO" id="GO:0000155">
    <property type="term" value="F:phosphorelay sensor kinase activity"/>
    <property type="evidence" value="ECO:0007669"/>
    <property type="project" value="InterPro"/>
</dbReference>
<dbReference type="InterPro" id="IPR003661">
    <property type="entry name" value="HisK_dim/P_dom"/>
</dbReference>
<evidence type="ECO:0000256" key="3">
    <source>
        <dbReference type="ARBA" id="ARBA00012438"/>
    </source>
</evidence>
<dbReference type="InterPro" id="IPR003594">
    <property type="entry name" value="HATPase_dom"/>
</dbReference>
<keyword evidence="12 15" id="KW-1133">Transmembrane helix</keyword>
<keyword evidence="8 15" id="KW-0812">Transmembrane</keyword>
<feature type="transmembrane region" description="Helical" evidence="15">
    <location>
        <begin position="156"/>
        <end position="175"/>
    </location>
</feature>
<dbReference type="InterPro" id="IPR003660">
    <property type="entry name" value="HAMP_dom"/>
</dbReference>
<accession>A8LNY1</accession>
<evidence type="ECO:0000256" key="12">
    <source>
        <dbReference type="ARBA" id="ARBA00022989"/>
    </source>
</evidence>
<evidence type="ECO:0000259" key="16">
    <source>
        <dbReference type="PROSITE" id="PS50109"/>
    </source>
</evidence>
<dbReference type="STRING" id="398580.Dshi_1921"/>
<dbReference type="SUPFAM" id="SSF55874">
    <property type="entry name" value="ATPase domain of HSP90 chaperone/DNA topoisomerase II/histidine kinase"/>
    <property type="match status" value="1"/>
</dbReference>
<evidence type="ECO:0000256" key="7">
    <source>
        <dbReference type="ARBA" id="ARBA00022679"/>
    </source>
</evidence>
<evidence type="ECO:0000256" key="1">
    <source>
        <dbReference type="ARBA" id="ARBA00000085"/>
    </source>
</evidence>
<protein>
    <recommendedName>
        <fullName evidence="3">histidine kinase</fullName>
        <ecNumber evidence="3">2.7.13.3</ecNumber>
    </recommendedName>
</protein>
<evidence type="ECO:0000256" key="5">
    <source>
        <dbReference type="ARBA" id="ARBA00022519"/>
    </source>
</evidence>
<feature type="domain" description="Histidine kinase" evidence="16">
    <location>
        <begin position="235"/>
        <end position="439"/>
    </location>
</feature>
<dbReference type="Proteomes" id="UP000006833">
    <property type="component" value="Chromosome"/>
</dbReference>
<proteinExistence type="predicted"/>
<keyword evidence="10 18" id="KW-0418">Kinase</keyword>
<evidence type="ECO:0000256" key="14">
    <source>
        <dbReference type="ARBA" id="ARBA00023136"/>
    </source>
</evidence>
<feature type="transmembrane region" description="Helical" evidence="15">
    <location>
        <begin position="13"/>
        <end position="37"/>
    </location>
</feature>
<reference evidence="19" key="1">
    <citation type="journal article" date="2010" name="ISME J.">
        <title>The complete genome sequence of the algal symbiont Dinoroseobacter shibae: a hitchhiker's guide to life in the sea.</title>
        <authorList>
            <person name="Wagner-Dobler I."/>
            <person name="Ballhausen B."/>
            <person name="Berger M."/>
            <person name="Brinkhoff T."/>
            <person name="Buchholz I."/>
            <person name="Bunk B."/>
            <person name="Cypionka H."/>
            <person name="Daniel R."/>
            <person name="Drepper T."/>
            <person name="Gerdts G."/>
            <person name="Hahnke S."/>
            <person name="Han C."/>
            <person name="Jahn D."/>
            <person name="Kalhoefer D."/>
            <person name="Kiss H."/>
            <person name="Klenk H.P."/>
            <person name="Kyrpides N."/>
            <person name="Liebl W."/>
            <person name="Liesegang H."/>
            <person name="Meincke L."/>
            <person name="Pati A."/>
            <person name="Petersen J."/>
            <person name="Piekarski T."/>
            <person name="Pommerenke C."/>
            <person name="Pradella S."/>
            <person name="Pukall R."/>
            <person name="Rabus R."/>
            <person name="Stackebrandt E."/>
            <person name="Thole S."/>
            <person name="Thompson L."/>
            <person name="Tielen P."/>
            <person name="Tomasch J."/>
            <person name="von Jan M."/>
            <person name="Wanphrut N."/>
            <person name="Wichels A."/>
            <person name="Zech H."/>
            <person name="Simon M."/>
        </authorList>
    </citation>
    <scope>NUCLEOTIDE SEQUENCE [LARGE SCALE GENOMIC DNA]</scope>
    <source>
        <strain evidence="19">DSM 16493 / NCIMB 14021 / DFL 12</strain>
    </source>
</reference>
<evidence type="ECO:0000256" key="15">
    <source>
        <dbReference type="SAM" id="Phobius"/>
    </source>
</evidence>
<dbReference type="CDD" id="cd00082">
    <property type="entry name" value="HisKA"/>
    <property type="match status" value="1"/>
</dbReference>
<evidence type="ECO:0000259" key="17">
    <source>
        <dbReference type="PROSITE" id="PS50885"/>
    </source>
</evidence>
<dbReference type="Gene3D" id="3.30.565.10">
    <property type="entry name" value="Histidine kinase-like ATPase, C-terminal domain"/>
    <property type="match status" value="1"/>
</dbReference>
<dbReference type="Gene3D" id="1.10.287.130">
    <property type="match status" value="1"/>
</dbReference>
<dbReference type="GO" id="GO:0005886">
    <property type="term" value="C:plasma membrane"/>
    <property type="evidence" value="ECO:0007669"/>
    <property type="project" value="UniProtKB-SubCell"/>
</dbReference>
<comment type="catalytic activity">
    <reaction evidence="1">
        <text>ATP + protein L-histidine = ADP + protein N-phospho-L-histidine.</text>
        <dbReference type="EC" id="2.7.13.3"/>
    </reaction>
</comment>
<dbReference type="EMBL" id="CP000830">
    <property type="protein sequence ID" value="ABV93663.1"/>
    <property type="molecule type" value="Genomic_DNA"/>
</dbReference>
<evidence type="ECO:0000256" key="8">
    <source>
        <dbReference type="ARBA" id="ARBA00022692"/>
    </source>
</evidence>
<gene>
    <name evidence="18" type="ordered locus">Dshi_1921</name>
</gene>
<evidence type="ECO:0000256" key="10">
    <source>
        <dbReference type="ARBA" id="ARBA00022777"/>
    </source>
</evidence>
<name>A8LNY1_DINSH</name>
<keyword evidence="19" id="KW-1185">Reference proteome</keyword>
<comment type="subcellular location">
    <subcellularLocation>
        <location evidence="2">Cell inner membrane</location>
        <topology evidence="2">Multi-pass membrane protein</topology>
    </subcellularLocation>
</comment>
<dbReference type="HOGENOM" id="CLU_000445_89_27_5"/>
<dbReference type="PRINTS" id="PR00344">
    <property type="entry name" value="BCTRLSENSOR"/>
</dbReference>
<keyword evidence="6" id="KW-0597">Phosphoprotein</keyword>
<dbReference type="PANTHER" id="PTHR44936:SF5">
    <property type="entry name" value="SENSOR HISTIDINE KINASE ENVZ"/>
    <property type="match status" value="1"/>
</dbReference>
<dbReference type="Gene3D" id="6.10.340.10">
    <property type="match status" value="1"/>
</dbReference>
<dbReference type="Pfam" id="PF02518">
    <property type="entry name" value="HATPase_c"/>
    <property type="match status" value="1"/>
</dbReference>
<dbReference type="SMART" id="SM00387">
    <property type="entry name" value="HATPase_c"/>
    <property type="match status" value="1"/>
</dbReference>
<dbReference type="PROSITE" id="PS50109">
    <property type="entry name" value="HIS_KIN"/>
    <property type="match status" value="1"/>
</dbReference>
<keyword evidence="13" id="KW-0902">Two-component regulatory system</keyword>
<dbReference type="InterPro" id="IPR004358">
    <property type="entry name" value="Sig_transdc_His_kin-like_C"/>
</dbReference>
<keyword evidence="7" id="KW-0808">Transferase</keyword>
<dbReference type="SUPFAM" id="SSF47384">
    <property type="entry name" value="Homodimeric domain of signal transducing histidine kinase"/>
    <property type="match status" value="1"/>
</dbReference>
<dbReference type="Pfam" id="PF00512">
    <property type="entry name" value="HisKA"/>
    <property type="match status" value="1"/>
</dbReference>
<dbReference type="Pfam" id="PF00672">
    <property type="entry name" value="HAMP"/>
    <property type="match status" value="1"/>
</dbReference>
<feature type="domain" description="HAMP" evidence="17">
    <location>
        <begin position="176"/>
        <end position="227"/>
    </location>
</feature>
<dbReference type="InterPro" id="IPR036097">
    <property type="entry name" value="HisK_dim/P_sf"/>
</dbReference>
<evidence type="ECO:0000256" key="13">
    <source>
        <dbReference type="ARBA" id="ARBA00023012"/>
    </source>
</evidence>
<keyword evidence="4" id="KW-1003">Cell membrane</keyword>
<evidence type="ECO:0000313" key="18">
    <source>
        <dbReference type="EMBL" id="ABV93663.1"/>
    </source>
</evidence>
<evidence type="ECO:0000256" key="6">
    <source>
        <dbReference type="ARBA" id="ARBA00022553"/>
    </source>
</evidence>
<evidence type="ECO:0000256" key="4">
    <source>
        <dbReference type="ARBA" id="ARBA00022475"/>
    </source>
</evidence>
<evidence type="ECO:0000256" key="11">
    <source>
        <dbReference type="ARBA" id="ARBA00022840"/>
    </source>
</evidence>
<dbReference type="AlphaFoldDB" id="A8LNY1"/>
<dbReference type="KEGG" id="dsh:Dshi_1921"/>
<dbReference type="eggNOG" id="COG2205">
    <property type="taxonomic scope" value="Bacteria"/>
</dbReference>
<dbReference type="SMART" id="SM00304">
    <property type="entry name" value="HAMP"/>
    <property type="match status" value="1"/>
</dbReference>
<dbReference type="InterPro" id="IPR005467">
    <property type="entry name" value="His_kinase_dom"/>
</dbReference>
<dbReference type="SMART" id="SM00388">
    <property type="entry name" value="HisKA"/>
    <property type="match status" value="1"/>
</dbReference>
<dbReference type="OrthoDB" id="9804645at2"/>
<keyword evidence="11" id="KW-0067">ATP-binding</keyword>